<keyword evidence="4" id="KW-1133">Transmembrane helix</keyword>
<feature type="coiled-coil region" evidence="3">
    <location>
        <begin position="112"/>
        <end position="146"/>
    </location>
</feature>
<dbReference type="SMART" id="SM00935">
    <property type="entry name" value="OmpH"/>
    <property type="match status" value="1"/>
</dbReference>
<proteinExistence type="inferred from homology"/>
<dbReference type="AlphaFoldDB" id="A0A1M6BWV2"/>
<protein>
    <submittedName>
        <fullName evidence="5">Periplasmic chaperone for outer membrane proteins Skp</fullName>
    </submittedName>
</protein>
<evidence type="ECO:0000256" key="4">
    <source>
        <dbReference type="SAM" id="Phobius"/>
    </source>
</evidence>
<dbReference type="GO" id="GO:0050821">
    <property type="term" value="P:protein stabilization"/>
    <property type="evidence" value="ECO:0007669"/>
    <property type="project" value="TreeGrafter"/>
</dbReference>
<keyword evidence="6" id="KW-1185">Reference proteome</keyword>
<accession>A0A1M6BWV2</accession>
<sequence length="201" mass="22750">MKGTSSIIGIVSLVAVAVLYILHFTGTNEPVKEAVKDELAAEQSGASLKIGYVKADSIILNYDLAQDLHDEFTKKQEAYNSEYGTKRETFEREAAAFQEKLQRGGFLTEQRAIQERDRLVGKEQEIMQLDQELSTKLNEIQVANNEQILDSLLSYLEEYNQNKKYDYIFNGAEILIGKEANNLTAEVLKALNERYSGEQED</sequence>
<dbReference type="GO" id="GO:0051082">
    <property type="term" value="F:unfolded protein binding"/>
    <property type="evidence" value="ECO:0007669"/>
    <property type="project" value="InterPro"/>
</dbReference>
<dbReference type="Proteomes" id="UP000184050">
    <property type="component" value="Unassembled WGS sequence"/>
</dbReference>
<name>A0A1M6BWV2_9BACT</name>
<reference evidence="5 6" key="1">
    <citation type="submission" date="2016-11" db="EMBL/GenBank/DDBJ databases">
        <authorList>
            <person name="Jaros S."/>
            <person name="Januszkiewicz K."/>
            <person name="Wedrychowicz H."/>
        </authorList>
    </citation>
    <scope>NUCLEOTIDE SEQUENCE [LARGE SCALE GENOMIC DNA]</scope>
    <source>
        <strain evidence="5 6">DSM 27063</strain>
    </source>
</reference>
<dbReference type="SUPFAM" id="SSF111384">
    <property type="entry name" value="OmpH-like"/>
    <property type="match status" value="1"/>
</dbReference>
<evidence type="ECO:0000256" key="1">
    <source>
        <dbReference type="ARBA" id="ARBA00009091"/>
    </source>
</evidence>
<evidence type="ECO:0000256" key="2">
    <source>
        <dbReference type="ARBA" id="ARBA00022729"/>
    </source>
</evidence>
<dbReference type="PANTHER" id="PTHR35089:SF1">
    <property type="entry name" value="CHAPERONE PROTEIN SKP"/>
    <property type="match status" value="1"/>
</dbReference>
<evidence type="ECO:0000313" key="6">
    <source>
        <dbReference type="Proteomes" id="UP000184050"/>
    </source>
</evidence>
<dbReference type="OrthoDB" id="1493259at2"/>
<gene>
    <name evidence="5" type="ORF">SAMN05444280_10360</name>
</gene>
<dbReference type="Gene3D" id="3.30.910.20">
    <property type="entry name" value="Skp domain"/>
    <property type="match status" value="1"/>
</dbReference>
<feature type="transmembrane region" description="Helical" evidence="4">
    <location>
        <begin position="7"/>
        <end position="26"/>
    </location>
</feature>
<evidence type="ECO:0000256" key="3">
    <source>
        <dbReference type="SAM" id="Coils"/>
    </source>
</evidence>
<dbReference type="InterPro" id="IPR024930">
    <property type="entry name" value="Skp_dom_sf"/>
</dbReference>
<dbReference type="PANTHER" id="PTHR35089">
    <property type="entry name" value="CHAPERONE PROTEIN SKP"/>
    <property type="match status" value="1"/>
</dbReference>
<keyword evidence="3" id="KW-0175">Coiled coil</keyword>
<keyword evidence="4" id="KW-0812">Transmembrane</keyword>
<dbReference type="Pfam" id="PF03938">
    <property type="entry name" value="OmpH"/>
    <property type="match status" value="1"/>
</dbReference>
<dbReference type="InterPro" id="IPR005632">
    <property type="entry name" value="Chaperone_Skp"/>
</dbReference>
<dbReference type="STRING" id="1168035.SAMN05444280_10360"/>
<keyword evidence="2" id="KW-0732">Signal</keyword>
<keyword evidence="4" id="KW-0472">Membrane</keyword>
<comment type="similarity">
    <text evidence="1">Belongs to the Skp family.</text>
</comment>
<dbReference type="GO" id="GO:0005829">
    <property type="term" value="C:cytosol"/>
    <property type="evidence" value="ECO:0007669"/>
    <property type="project" value="TreeGrafter"/>
</dbReference>
<dbReference type="RefSeq" id="WP_073165174.1">
    <property type="nucleotide sequence ID" value="NZ_FQZE01000003.1"/>
</dbReference>
<organism evidence="5 6">
    <name type="scientific">Tangfeifania diversioriginum</name>
    <dbReference type="NCBI Taxonomy" id="1168035"/>
    <lineage>
        <taxon>Bacteria</taxon>
        <taxon>Pseudomonadati</taxon>
        <taxon>Bacteroidota</taxon>
        <taxon>Bacteroidia</taxon>
        <taxon>Marinilabiliales</taxon>
        <taxon>Prolixibacteraceae</taxon>
        <taxon>Tangfeifania</taxon>
    </lineage>
</organism>
<dbReference type="EMBL" id="FQZE01000003">
    <property type="protein sequence ID" value="SHI53216.1"/>
    <property type="molecule type" value="Genomic_DNA"/>
</dbReference>
<evidence type="ECO:0000313" key="5">
    <source>
        <dbReference type="EMBL" id="SHI53216.1"/>
    </source>
</evidence>